<evidence type="ECO:0000256" key="1">
    <source>
        <dbReference type="ARBA" id="ARBA00001933"/>
    </source>
</evidence>
<accession>A0AAW0QTQ0</accession>
<evidence type="ECO:0000313" key="8">
    <source>
        <dbReference type="EMBL" id="KAK8114183.1"/>
    </source>
</evidence>
<sequence>MTVRDEFMQHTYSRIRDAVSSNDKNAAPPSTLPQPSQLGRARASLPRSDDDRATVEHLLGDIAPALNGQNRSGRYWGFVTGAVLPVAEVADNMVSAFDQNVQVHLPHQTIATEVEDAALKMLLDILRLGTAEEWAGRTFTTGATASNILGLACGREGVLTHRLSTAGFKEKTASELGILSACMRAGVREIRVLTSMGHSSLSKAASIVGLGSATVHELPHSVDEPWRLDLDAVQRELQREGVACIIALSAGEVNTGRSATRGLEDMRRLRQLADQYGAWIHVDGAFGIFARALPDTDEFSRLHQTAAGLELADSITVDGHKLLNVPYDCGLFYTRQVSVLTSVCQNPNAAYLSSSASDGIQSPLNVGLENSRRFRALPAYAVLISEGREGLAHMFARMVRLARGIAAVVRDSPDYLLLPDNQGDEHGAELGDTHICVLFRAKEDSLNDVLVEAINATGAWYVSSTKWKGQKAVRVAVANWRINVTEDQELVGRSLASIAQEHKTSRSHV</sequence>
<dbReference type="EMBL" id="JAQQWP010000006">
    <property type="protein sequence ID" value="KAK8114183.1"/>
    <property type="molecule type" value="Genomic_DNA"/>
</dbReference>
<dbReference type="Gene3D" id="3.40.640.10">
    <property type="entry name" value="Type I PLP-dependent aspartate aminotransferase-like (Major domain)"/>
    <property type="match status" value="1"/>
</dbReference>
<evidence type="ECO:0000256" key="6">
    <source>
        <dbReference type="RuleBase" id="RU000382"/>
    </source>
</evidence>
<keyword evidence="3 5" id="KW-0663">Pyridoxal phosphate</keyword>
<comment type="similarity">
    <text evidence="2 6">Belongs to the group II decarboxylase family.</text>
</comment>
<dbReference type="GO" id="GO:0019752">
    <property type="term" value="P:carboxylic acid metabolic process"/>
    <property type="evidence" value="ECO:0007669"/>
    <property type="project" value="InterPro"/>
</dbReference>
<comment type="caution">
    <text evidence="8">The sequence shown here is derived from an EMBL/GenBank/DDBJ whole genome shotgun (WGS) entry which is preliminary data.</text>
</comment>
<dbReference type="AlphaFoldDB" id="A0AAW0QTQ0"/>
<dbReference type="SUPFAM" id="SSF53383">
    <property type="entry name" value="PLP-dependent transferases"/>
    <property type="match status" value="1"/>
</dbReference>
<dbReference type="Proteomes" id="UP001392437">
    <property type="component" value="Unassembled WGS sequence"/>
</dbReference>
<dbReference type="Pfam" id="PF00282">
    <property type="entry name" value="Pyridoxal_deC"/>
    <property type="match status" value="1"/>
</dbReference>
<evidence type="ECO:0000256" key="2">
    <source>
        <dbReference type="ARBA" id="ARBA00009533"/>
    </source>
</evidence>
<dbReference type="InterPro" id="IPR015421">
    <property type="entry name" value="PyrdxlP-dep_Trfase_major"/>
</dbReference>
<evidence type="ECO:0000256" key="5">
    <source>
        <dbReference type="PIRSR" id="PIRSR602129-50"/>
    </source>
</evidence>
<dbReference type="InterPro" id="IPR015422">
    <property type="entry name" value="PyrdxlP-dep_Trfase_small"/>
</dbReference>
<keyword evidence="9" id="KW-1185">Reference proteome</keyword>
<protein>
    <submittedName>
        <fullName evidence="8">Pyridoxal phosphate-dependent transferase</fullName>
    </submittedName>
</protein>
<dbReference type="InterPro" id="IPR002129">
    <property type="entry name" value="PyrdxlP-dep_de-COase"/>
</dbReference>
<dbReference type="PANTHER" id="PTHR11999:SF165">
    <property type="entry name" value="DECARBOXYLASE, PUTATIVE (AFU_ORTHOLOGUE AFUA_2G04980)-RELATED"/>
    <property type="match status" value="1"/>
</dbReference>
<dbReference type="PROSITE" id="PS00392">
    <property type="entry name" value="DDC_GAD_HDC_YDC"/>
    <property type="match status" value="1"/>
</dbReference>
<organism evidence="8 9">
    <name type="scientific">Apiospora kogelbergensis</name>
    <dbReference type="NCBI Taxonomy" id="1337665"/>
    <lineage>
        <taxon>Eukaryota</taxon>
        <taxon>Fungi</taxon>
        <taxon>Dikarya</taxon>
        <taxon>Ascomycota</taxon>
        <taxon>Pezizomycotina</taxon>
        <taxon>Sordariomycetes</taxon>
        <taxon>Xylariomycetidae</taxon>
        <taxon>Amphisphaeriales</taxon>
        <taxon>Apiosporaceae</taxon>
        <taxon>Apiospora</taxon>
    </lineage>
</organism>
<evidence type="ECO:0000256" key="3">
    <source>
        <dbReference type="ARBA" id="ARBA00022898"/>
    </source>
</evidence>
<dbReference type="GO" id="GO:0016740">
    <property type="term" value="F:transferase activity"/>
    <property type="evidence" value="ECO:0007669"/>
    <property type="project" value="UniProtKB-KW"/>
</dbReference>
<name>A0AAW0QTQ0_9PEZI</name>
<dbReference type="InterPro" id="IPR021115">
    <property type="entry name" value="Pyridoxal-P_BS"/>
</dbReference>
<dbReference type="GO" id="GO:0016831">
    <property type="term" value="F:carboxy-lyase activity"/>
    <property type="evidence" value="ECO:0007669"/>
    <property type="project" value="InterPro"/>
</dbReference>
<proteinExistence type="inferred from homology"/>
<evidence type="ECO:0000313" key="9">
    <source>
        <dbReference type="Proteomes" id="UP001392437"/>
    </source>
</evidence>
<keyword evidence="8" id="KW-0808">Transferase</keyword>
<dbReference type="InterPro" id="IPR015424">
    <property type="entry name" value="PyrdxlP-dep_Trfase"/>
</dbReference>
<dbReference type="InterPro" id="IPR010977">
    <property type="entry name" value="Aromatic_deC"/>
</dbReference>
<evidence type="ECO:0000256" key="4">
    <source>
        <dbReference type="ARBA" id="ARBA00023239"/>
    </source>
</evidence>
<keyword evidence="4 6" id="KW-0456">Lyase</keyword>
<reference evidence="8 9" key="1">
    <citation type="submission" date="2023-01" db="EMBL/GenBank/DDBJ databases">
        <title>Analysis of 21 Apiospora genomes using comparative genomics revels a genus with tremendous synthesis potential of carbohydrate active enzymes and secondary metabolites.</title>
        <authorList>
            <person name="Sorensen T."/>
        </authorList>
    </citation>
    <scope>NUCLEOTIDE SEQUENCE [LARGE SCALE GENOMIC DNA]</scope>
    <source>
        <strain evidence="8 9">CBS 117206</strain>
    </source>
</reference>
<dbReference type="GO" id="GO:0030170">
    <property type="term" value="F:pyridoxal phosphate binding"/>
    <property type="evidence" value="ECO:0007669"/>
    <property type="project" value="InterPro"/>
</dbReference>
<gene>
    <name evidence="8" type="ORF">PG999_006252</name>
</gene>
<comment type="cofactor">
    <cofactor evidence="1 5 6">
        <name>pyridoxal 5'-phosphate</name>
        <dbReference type="ChEBI" id="CHEBI:597326"/>
    </cofactor>
</comment>
<dbReference type="GO" id="GO:0005737">
    <property type="term" value="C:cytoplasm"/>
    <property type="evidence" value="ECO:0007669"/>
    <property type="project" value="TreeGrafter"/>
</dbReference>
<dbReference type="PANTHER" id="PTHR11999">
    <property type="entry name" value="GROUP II PYRIDOXAL-5-PHOSPHATE DECARBOXYLASE"/>
    <property type="match status" value="1"/>
</dbReference>
<dbReference type="Gene3D" id="3.90.1150.10">
    <property type="entry name" value="Aspartate Aminotransferase, domain 1"/>
    <property type="match status" value="1"/>
</dbReference>
<feature type="region of interest" description="Disordered" evidence="7">
    <location>
        <begin position="17"/>
        <end position="50"/>
    </location>
</feature>
<feature type="modified residue" description="N6-(pyridoxal phosphate)lysine" evidence="5">
    <location>
        <position position="321"/>
    </location>
</feature>
<evidence type="ECO:0000256" key="7">
    <source>
        <dbReference type="SAM" id="MobiDB-lite"/>
    </source>
</evidence>